<dbReference type="RefSeq" id="WP_286247705.1">
    <property type="nucleotide sequence ID" value="NZ_AP018448.1"/>
</dbReference>
<dbReference type="SUPFAM" id="SSF48452">
    <property type="entry name" value="TPR-like"/>
    <property type="match status" value="1"/>
</dbReference>
<gene>
    <name evidence="1" type="ORF">SGFS_008650</name>
</gene>
<reference evidence="1 2" key="1">
    <citation type="journal article" date="2010" name="ChemBioChem">
        <title>Cloning and characterization of the biosynthetic gene cluster of 16-membered macrolide antibiotic FD-891: involvement of a dual functional cytochrome P450 monooxygenase catalyzing epoxidation and hydroxylation.</title>
        <authorList>
            <person name="Kudo F."/>
            <person name="Motegi A."/>
            <person name="Mizoue K."/>
            <person name="Eguchi T."/>
        </authorList>
    </citation>
    <scope>NUCLEOTIDE SEQUENCE [LARGE SCALE GENOMIC DNA]</scope>
    <source>
        <strain evidence="1 2">A-8890</strain>
    </source>
</reference>
<dbReference type="InterPro" id="IPR011990">
    <property type="entry name" value="TPR-like_helical_dom_sf"/>
</dbReference>
<organism evidence="1 2">
    <name type="scientific">Streptomyces graminofaciens</name>
    <dbReference type="NCBI Taxonomy" id="68212"/>
    <lineage>
        <taxon>Bacteria</taxon>
        <taxon>Bacillati</taxon>
        <taxon>Actinomycetota</taxon>
        <taxon>Actinomycetes</taxon>
        <taxon>Kitasatosporales</taxon>
        <taxon>Streptomycetaceae</taxon>
        <taxon>Streptomyces</taxon>
    </lineage>
</organism>
<evidence type="ECO:0000313" key="2">
    <source>
        <dbReference type="Proteomes" id="UP001321542"/>
    </source>
</evidence>
<reference evidence="1 2" key="2">
    <citation type="journal article" date="2023" name="ChemBioChem">
        <title>Acyltransferase Domain Exchange between Two Independent Type I Polyketide Synthases in the Same Producer Strain of Macrolide Antibiotics.</title>
        <authorList>
            <person name="Kudo F."/>
            <person name="Kishikawa K."/>
            <person name="Tsuboi K."/>
            <person name="Kido T."/>
            <person name="Usui T."/>
            <person name="Hashimoto J."/>
            <person name="Shin-Ya K."/>
            <person name="Miyanaga A."/>
            <person name="Eguchi T."/>
        </authorList>
    </citation>
    <scope>NUCLEOTIDE SEQUENCE [LARGE SCALE GENOMIC DNA]</scope>
    <source>
        <strain evidence="1 2">A-8890</strain>
    </source>
</reference>
<keyword evidence="2" id="KW-1185">Reference proteome</keyword>
<sequence length="497" mass="54065">MSGQPNTRLADLFGLAGWSKGELARSVNRQAAAMGHPQLATDTSRVRRWIDMGEIPRDPVPRVLAALFTERLGRVVTIEDLGLVRHGRAGKRPSGGSAEAPDGVPWAPERTAAVLTEFTGMDLMLNRRGLVGAGAALAAGSALSSAMHDWLHTDPALQADAPDIDNPLHADPAGFDRYEAAPIGFQEIEELERSVEVFRAWDAARGGGLQRKAVVGQLNEVGGMLSYRHPDPLQRRLWGVAANLAVLAGWMSHDVGLEPTAQKYFIIAAHAAREGGDRPRAGEALSRAARQLVHLGKPDEALDLMKLAQSGSGDEVLPRTKAMLYTVEAWAQASMGKGQAMRRTLGQAEDLFVSDRGDVPPPSWMQMFNEADLYGMQALAYRTLAEHEPAAAKHARHYAAKALDLRSGAQERSQIFDYLSMASACFIADDPEQATGYARLALAAMGSNSSHRTWDRLRQMYRLTGQYSSYPKIHDLREEIKLALPNTAKNKGDIARA</sequence>
<protein>
    <submittedName>
        <fullName evidence="1">Regulatory protein</fullName>
    </submittedName>
</protein>
<proteinExistence type="predicted"/>
<accession>A0ABN5V9A8</accession>
<dbReference type="EMBL" id="AP018448">
    <property type="protein sequence ID" value="BBC29571.1"/>
    <property type="molecule type" value="Genomic_DNA"/>
</dbReference>
<dbReference type="Proteomes" id="UP001321542">
    <property type="component" value="Chromosome"/>
</dbReference>
<name>A0ABN5V9A8_9ACTN</name>
<evidence type="ECO:0000313" key="1">
    <source>
        <dbReference type="EMBL" id="BBC29571.1"/>
    </source>
</evidence>